<evidence type="ECO:0000256" key="3">
    <source>
        <dbReference type="ARBA" id="ARBA00023004"/>
    </source>
</evidence>
<evidence type="ECO:0000313" key="7">
    <source>
        <dbReference type="EMBL" id="MDQ0395815.1"/>
    </source>
</evidence>
<dbReference type="PROSITE" id="PS51007">
    <property type="entry name" value="CYTC"/>
    <property type="match status" value="2"/>
</dbReference>
<dbReference type="PANTHER" id="PTHR35008">
    <property type="entry name" value="BLL4482 PROTEIN-RELATED"/>
    <property type="match status" value="1"/>
</dbReference>
<dbReference type="Pfam" id="PF00034">
    <property type="entry name" value="Cytochrom_C"/>
    <property type="match status" value="2"/>
</dbReference>
<dbReference type="InterPro" id="IPR051459">
    <property type="entry name" value="Cytochrome_c-type_DH"/>
</dbReference>
<feature type="chain" id="PRO_5046352664" evidence="5">
    <location>
        <begin position="25"/>
        <end position="286"/>
    </location>
</feature>
<dbReference type="EMBL" id="JAUSVK010000001">
    <property type="protein sequence ID" value="MDQ0395815.1"/>
    <property type="molecule type" value="Genomic_DNA"/>
</dbReference>
<dbReference type="Gene3D" id="1.10.760.10">
    <property type="entry name" value="Cytochrome c-like domain"/>
    <property type="match status" value="2"/>
</dbReference>
<dbReference type="InterPro" id="IPR009056">
    <property type="entry name" value="Cyt_c-like_dom"/>
</dbReference>
<keyword evidence="5" id="KW-0732">Signal</keyword>
<dbReference type="PANTHER" id="PTHR35008:SF8">
    <property type="entry name" value="ALCOHOL DEHYDROGENASE CYTOCHROME C SUBUNIT"/>
    <property type="match status" value="1"/>
</dbReference>
<keyword evidence="3 4" id="KW-0408">Iron</keyword>
<feature type="signal peptide" evidence="5">
    <location>
        <begin position="1"/>
        <end position="24"/>
    </location>
</feature>
<evidence type="ECO:0000313" key="8">
    <source>
        <dbReference type="Proteomes" id="UP001237448"/>
    </source>
</evidence>
<sequence>MRRTFYSLAVLACMAAGVIAPASAQADALLERGSYLMNGIVACGNCHTPKGPEGKPIADRELSGGFVIDAPVFHAVVPNITPDPDTGIGRWTDAQIVEAVRNGKRPDGSIIGPPMPIAFYRGMSDADVNALVAYLRQVKPISNKVEKSVYRIPLPAAYGPPVVAVPEVPKTDKVAYGHYLATGLGHCMDCHTPLVQGRNDMARLGAGGNEFGAPGGGLIASSNLTPANANGIAAWSDDGLKAAIRTGIRPNGSHIVPLMAFGWYRNISDDDAGALVAFLRTLKPAQ</sequence>
<feature type="domain" description="Cytochrome c" evidence="6">
    <location>
        <begin position="172"/>
        <end position="283"/>
    </location>
</feature>
<comment type="caution">
    <text evidence="7">The sequence shown here is derived from an EMBL/GenBank/DDBJ whole genome shotgun (WGS) entry which is preliminary data.</text>
</comment>
<accession>A0ABU0FMH3</accession>
<evidence type="ECO:0000259" key="6">
    <source>
        <dbReference type="PROSITE" id="PS51007"/>
    </source>
</evidence>
<evidence type="ECO:0000256" key="4">
    <source>
        <dbReference type="PROSITE-ProRule" id="PRU00433"/>
    </source>
</evidence>
<evidence type="ECO:0000256" key="1">
    <source>
        <dbReference type="ARBA" id="ARBA00022617"/>
    </source>
</evidence>
<dbReference type="Proteomes" id="UP001237448">
    <property type="component" value="Unassembled WGS sequence"/>
</dbReference>
<feature type="domain" description="Cytochrome c" evidence="6">
    <location>
        <begin position="28"/>
        <end position="139"/>
    </location>
</feature>
<proteinExistence type="predicted"/>
<keyword evidence="8" id="KW-1185">Reference proteome</keyword>
<keyword evidence="2 4" id="KW-0479">Metal-binding</keyword>
<protein>
    <submittedName>
        <fullName evidence="7">Mono/diheme cytochrome c family protein</fullName>
    </submittedName>
</protein>
<keyword evidence="1 4" id="KW-0349">Heme</keyword>
<name>A0ABU0FMH3_9HYPH</name>
<reference evidence="7 8" key="1">
    <citation type="submission" date="2023-07" db="EMBL/GenBank/DDBJ databases">
        <title>Genomic Encyclopedia of Type Strains, Phase IV (KMG-IV): sequencing the most valuable type-strain genomes for metagenomic binning, comparative biology and taxonomic classification.</title>
        <authorList>
            <person name="Goeker M."/>
        </authorList>
    </citation>
    <scope>NUCLEOTIDE SEQUENCE [LARGE SCALE GENOMIC DNA]</scope>
    <source>
        <strain evidence="7 8">DSM 5896</strain>
    </source>
</reference>
<evidence type="ECO:0000256" key="5">
    <source>
        <dbReference type="SAM" id="SignalP"/>
    </source>
</evidence>
<evidence type="ECO:0000256" key="2">
    <source>
        <dbReference type="ARBA" id="ARBA00022723"/>
    </source>
</evidence>
<dbReference type="SUPFAM" id="SSF46626">
    <property type="entry name" value="Cytochrome c"/>
    <property type="match status" value="2"/>
</dbReference>
<gene>
    <name evidence="7" type="ORF">J3R73_005607</name>
</gene>
<organism evidence="7 8">
    <name type="scientific">Labrys monachus</name>
    <dbReference type="NCBI Taxonomy" id="217067"/>
    <lineage>
        <taxon>Bacteria</taxon>
        <taxon>Pseudomonadati</taxon>
        <taxon>Pseudomonadota</taxon>
        <taxon>Alphaproteobacteria</taxon>
        <taxon>Hyphomicrobiales</taxon>
        <taxon>Xanthobacteraceae</taxon>
        <taxon>Labrys</taxon>
    </lineage>
</organism>
<dbReference type="RefSeq" id="WP_307435076.1">
    <property type="nucleotide sequence ID" value="NZ_JAUSVK010000001.1"/>
</dbReference>
<dbReference type="InterPro" id="IPR036909">
    <property type="entry name" value="Cyt_c-like_dom_sf"/>
</dbReference>